<feature type="transmembrane region" description="Helical" evidence="9">
    <location>
        <begin position="6"/>
        <end position="22"/>
    </location>
</feature>
<comment type="catalytic activity">
    <reaction evidence="1">
        <text>ATP + protein L-histidine = ADP + protein N-phospho-L-histidine.</text>
        <dbReference type="EC" id="2.7.13.3"/>
    </reaction>
</comment>
<feature type="transmembrane region" description="Helical" evidence="9">
    <location>
        <begin position="195"/>
        <end position="217"/>
    </location>
</feature>
<evidence type="ECO:0000256" key="2">
    <source>
        <dbReference type="ARBA" id="ARBA00012438"/>
    </source>
</evidence>
<organism evidence="11 12">
    <name type="scientific">SAR86 cluster bacterium</name>
    <dbReference type="NCBI Taxonomy" id="2030880"/>
    <lineage>
        <taxon>Bacteria</taxon>
        <taxon>Pseudomonadati</taxon>
        <taxon>Pseudomonadota</taxon>
        <taxon>Gammaproteobacteria</taxon>
        <taxon>SAR86 cluster</taxon>
    </lineage>
</organism>
<dbReference type="InterPro" id="IPR003594">
    <property type="entry name" value="HATPase_dom"/>
</dbReference>
<name>A0A2A5CJ71_9GAMM</name>
<feature type="transmembrane region" description="Helical" evidence="9">
    <location>
        <begin position="133"/>
        <end position="154"/>
    </location>
</feature>
<dbReference type="SUPFAM" id="SSF47384">
    <property type="entry name" value="Homodimeric domain of signal transducing histidine kinase"/>
    <property type="match status" value="1"/>
</dbReference>
<feature type="transmembrane region" description="Helical" evidence="9">
    <location>
        <begin position="254"/>
        <end position="278"/>
    </location>
</feature>
<dbReference type="InterPro" id="IPR036890">
    <property type="entry name" value="HATPase_C_sf"/>
</dbReference>
<dbReference type="Proteomes" id="UP000228987">
    <property type="component" value="Unassembled WGS sequence"/>
</dbReference>
<feature type="domain" description="Histidine kinase" evidence="10">
    <location>
        <begin position="487"/>
        <end position="695"/>
    </location>
</feature>
<keyword evidence="6" id="KW-0418">Kinase</keyword>
<evidence type="ECO:0000313" key="12">
    <source>
        <dbReference type="Proteomes" id="UP000228987"/>
    </source>
</evidence>
<dbReference type="PANTHER" id="PTHR43065">
    <property type="entry name" value="SENSOR HISTIDINE KINASE"/>
    <property type="match status" value="1"/>
</dbReference>
<keyword evidence="5" id="KW-0547">Nucleotide-binding</keyword>
<dbReference type="SMART" id="SM00387">
    <property type="entry name" value="HATPase_c"/>
    <property type="match status" value="1"/>
</dbReference>
<evidence type="ECO:0000256" key="8">
    <source>
        <dbReference type="ARBA" id="ARBA00023012"/>
    </source>
</evidence>
<evidence type="ECO:0000259" key="10">
    <source>
        <dbReference type="PROSITE" id="PS50109"/>
    </source>
</evidence>
<dbReference type="InterPro" id="IPR004358">
    <property type="entry name" value="Sig_transdc_His_kin-like_C"/>
</dbReference>
<comment type="caution">
    <text evidence="11">The sequence shown here is derived from an EMBL/GenBank/DDBJ whole genome shotgun (WGS) entry which is preliminary data.</text>
</comment>
<keyword evidence="7" id="KW-0067">ATP-binding</keyword>
<keyword evidence="3" id="KW-0597">Phosphoprotein</keyword>
<keyword evidence="9" id="KW-0472">Membrane</keyword>
<dbReference type="GO" id="GO:0005524">
    <property type="term" value="F:ATP binding"/>
    <property type="evidence" value="ECO:0007669"/>
    <property type="project" value="UniProtKB-KW"/>
</dbReference>
<protein>
    <recommendedName>
        <fullName evidence="2">histidine kinase</fullName>
        <ecNumber evidence="2">2.7.13.3</ecNumber>
    </recommendedName>
</protein>
<evidence type="ECO:0000256" key="4">
    <source>
        <dbReference type="ARBA" id="ARBA00022679"/>
    </source>
</evidence>
<dbReference type="EMBL" id="NVWI01000001">
    <property type="protein sequence ID" value="PCJ43416.1"/>
    <property type="molecule type" value="Genomic_DNA"/>
</dbReference>
<feature type="transmembrane region" description="Helical" evidence="9">
    <location>
        <begin position="91"/>
        <end position="113"/>
    </location>
</feature>
<accession>A0A2A5CJ71</accession>
<feature type="transmembrane region" description="Helical" evidence="9">
    <location>
        <begin position="229"/>
        <end position="248"/>
    </location>
</feature>
<dbReference type="PRINTS" id="PR00344">
    <property type="entry name" value="BCTRLSENSOR"/>
</dbReference>
<evidence type="ECO:0000256" key="5">
    <source>
        <dbReference type="ARBA" id="ARBA00022741"/>
    </source>
</evidence>
<reference evidence="12" key="1">
    <citation type="submission" date="2017-08" db="EMBL/GenBank/DDBJ databases">
        <title>A dynamic microbial community with high functional redundancy inhabits the cold, oxic subseafloor aquifer.</title>
        <authorList>
            <person name="Tully B.J."/>
            <person name="Wheat C.G."/>
            <person name="Glazer B.T."/>
            <person name="Huber J.A."/>
        </authorList>
    </citation>
    <scope>NUCLEOTIDE SEQUENCE [LARGE SCALE GENOMIC DNA]</scope>
</reference>
<dbReference type="InterPro" id="IPR036097">
    <property type="entry name" value="HisK_dim/P_sf"/>
</dbReference>
<gene>
    <name evidence="11" type="ORF">COA71_00655</name>
</gene>
<feature type="transmembrane region" description="Helical" evidence="9">
    <location>
        <begin position="59"/>
        <end position="79"/>
    </location>
</feature>
<evidence type="ECO:0000256" key="9">
    <source>
        <dbReference type="SAM" id="Phobius"/>
    </source>
</evidence>
<dbReference type="CDD" id="cd00075">
    <property type="entry name" value="HATPase"/>
    <property type="match status" value="1"/>
</dbReference>
<dbReference type="EC" id="2.7.13.3" evidence="2"/>
<dbReference type="InterPro" id="IPR005467">
    <property type="entry name" value="His_kinase_dom"/>
</dbReference>
<dbReference type="GO" id="GO:0000155">
    <property type="term" value="F:phosphorelay sensor kinase activity"/>
    <property type="evidence" value="ECO:0007669"/>
    <property type="project" value="InterPro"/>
</dbReference>
<feature type="transmembrane region" description="Helical" evidence="9">
    <location>
        <begin position="166"/>
        <end position="189"/>
    </location>
</feature>
<evidence type="ECO:0000256" key="3">
    <source>
        <dbReference type="ARBA" id="ARBA00022553"/>
    </source>
</evidence>
<dbReference type="Pfam" id="PF02518">
    <property type="entry name" value="HATPase_c"/>
    <property type="match status" value="1"/>
</dbReference>
<evidence type="ECO:0000313" key="11">
    <source>
        <dbReference type="EMBL" id="PCJ43416.1"/>
    </source>
</evidence>
<keyword evidence="4" id="KW-0808">Transferase</keyword>
<keyword evidence="9" id="KW-1133">Transmembrane helix</keyword>
<dbReference type="AlphaFoldDB" id="A0A2A5CJ71"/>
<dbReference type="PANTHER" id="PTHR43065:SF46">
    <property type="entry name" value="C4-DICARBOXYLATE TRANSPORT SENSOR PROTEIN DCTB"/>
    <property type="match status" value="1"/>
</dbReference>
<dbReference type="CDD" id="cd00082">
    <property type="entry name" value="HisKA"/>
    <property type="match status" value="1"/>
</dbReference>
<dbReference type="Gene3D" id="1.10.287.130">
    <property type="match status" value="1"/>
</dbReference>
<sequence length="699" mass="79686">MNYLFLVNASVLAFLGIFLYQEKRDKLTFIFLIANLSLALWSVCVFLMGIQILASKVDLISKIQLVAAMLFVNGYYQLCWSYPVLRKQPPVLLIINGITFALFSIFILFTNFISEAIVENDQVVYVDHPFGYAAYSIYLALFSFGSLYVLFKSYRKYAEYQKQIKFLFAGIALFVTTAIICDTVLPLLGEYRLLIVGRLSAVFPPLFFSYVIIKHSFLDISVIVNRKTAWGITFLLITVSYILAYAVGSNNSGFQFSLLLMLIIFWGGLGASCQSFLLTSVRRKFIRNWYEPDDVISKIAEQLTVEKDRESIFTILIRVLDDVFQLERNSLIIAVRKDDEKISHYEEITQVTSIKDKQIFEEPVLVKNYEQHSGPKFLDKCDADVKNYLVNQGFELGRKCLVIPFYSPEFLEGIVVMGERSNQAVYSERDLRFMVRLVSYISAILYRLTPFEKLEKQYFENREKLHDAEIQLIRAQKIEAIVHATRQCHHEIRTPLNIIKLGIGRIKTLEDLESYKTYANEEVSRALEIVDETLTITDVSKANEGRLSKFDVNEVIRRSIRVVDLERYQLDLGFNNLPEVMGNFSDMQVVIANLIHNAIDAMPDGGMLALRTSTQENNIVIEVEDTGVGIDDNSRSKVWEPYFSGKETEVGNSTAGRGWGLTIVNRIITEHQGTINFSSTLGEGTIFTIILPVGEKQAA</sequence>
<keyword evidence="8" id="KW-0902">Two-component regulatory system</keyword>
<evidence type="ECO:0000256" key="7">
    <source>
        <dbReference type="ARBA" id="ARBA00022840"/>
    </source>
</evidence>
<evidence type="ECO:0000256" key="1">
    <source>
        <dbReference type="ARBA" id="ARBA00000085"/>
    </source>
</evidence>
<dbReference type="SUPFAM" id="SSF55874">
    <property type="entry name" value="ATPase domain of HSP90 chaperone/DNA topoisomerase II/histidine kinase"/>
    <property type="match status" value="1"/>
</dbReference>
<proteinExistence type="predicted"/>
<dbReference type="InterPro" id="IPR003661">
    <property type="entry name" value="HisK_dim/P_dom"/>
</dbReference>
<dbReference type="Gene3D" id="3.30.565.10">
    <property type="entry name" value="Histidine kinase-like ATPase, C-terminal domain"/>
    <property type="match status" value="1"/>
</dbReference>
<dbReference type="PROSITE" id="PS50109">
    <property type="entry name" value="HIS_KIN"/>
    <property type="match status" value="1"/>
</dbReference>
<keyword evidence="9" id="KW-0812">Transmembrane</keyword>
<feature type="transmembrane region" description="Helical" evidence="9">
    <location>
        <begin position="29"/>
        <end position="53"/>
    </location>
</feature>
<evidence type="ECO:0000256" key="6">
    <source>
        <dbReference type="ARBA" id="ARBA00022777"/>
    </source>
</evidence>